<evidence type="ECO:0000256" key="1">
    <source>
        <dbReference type="PROSITE-ProRule" id="PRU00047"/>
    </source>
</evidence>
<dbReference type="AlphaFoldDB" id="A0A1Q3A7B5"/>
<dbReference type="InterPro" id="IPR001878">
    <property type="entry name" value="Znf_CCHC"/>
</dbReference>
<name>A0A1Q3A7B5_ZYGRO</name>
<dbReference type="GO" id="GO:0008270">
    <property type="term" value="F:zinc ion binding"/>
    <property type="evidence" value="ECO:0007669"/>
    <property type="project" value="UniProtKB-KW"/>
</dbReference>
<evidence type="ECO:0000313" key="5">
    <source>
        <dbReference type="Proteomes" id="UP000187013"/>
    </source>
</evidence>
<dbReference type="Pfam" id="PF00098">
    <property type="entry name" value="zf-CCHC"/>
    <property type="match status" value="1"/>
</dbReference>
<comment type="caution">
    <text evidence="4">The sequence shown here is derived from an EMBL/GenBank/DDBJ whole genome shotgun (WGS) entry which is preliminary data.</text>
</comment>
<feature type="region of interest" description="Disordered" evidence="2">
    <location>
        <begin position="1"/>
        <end position="22"/>
    </location>
</feature>
<reference evidence="4 5" key="1">
    <citation type="submission" date="2016-08" db="EMBL/GenBank/DDBJ databases">
        <title>Draft genome sequence of allopolyploid Zygosaccharomyces rouxii.</title>
        <authorList>
            <person name="Watanabe J."/>
            <person name="Uehara K."/>
            <person name="Mogi Y."/>
            <person name="Tsukioka Y."/>
        </authorList>
    </citation>
    <scope>NUCLEOTIDE SEQUENCE [LARGE SCALE GENOMIC DNA]</scope>
    <source>
        <strain evidence="4 5">NBRC 110957</strain>
    </source>
</reference>
<keyword evidence="1" id="KW-0862">Zinc</keyword>
<dbReference type="InterPro" id="IPR045358">
    <property type="entry name" value="Ty3_capsid"/>
</dbReference>
<protein>
    <recommendedName>
        <fullName evidence="3">CCHC-type domain-containing protein</fullName>
    </recommendedName>
</protein>
<sequence>MVSASKNQTKETVEENDQDTGSWNWNFPRTDTLFTGDPQKIHIFLQNLRIAFRIYDIRSDDMKLKILMNSLGDSAAEWFESQLERIEGDEEALKLSYELPECKLMVLRKAFHTHQRGSVLEYNRAFDEALEKLKNQQNVEEQWAIELYLGGLKEEVAIVVHQKEPKTLGRTMELAVAEDYETPMDRKRFHDSAEDNNSIYQRSSCNDTGPKRCGIPKTNELFTGDSEKLNKFLSNLRLLFKIHGVTSDKSKIKILRNSLSNSMIEWFHTFWENTLQDRDAGSLRYQEVEKALKLNYGLPETNFFTVEKLIHSHQEGSVHDYNVAFKEALRNVQLSEQITEKLSLWSYLIGLKEDVKLDVYCKRPKNYLEAMRRAINWDYISLPDGKRSYDTVQGNNENCRRSGYKKFKGFTKNKNKQCFKCNKLGHFAKDCRSKNASFT</sequence>
<gene>
    <name evidence="4" type="ORF">ZYGR_0AD06960</name>
</gene>
<feature type="domain" description="CCHC-type" evidence="3">
    <location>
        <begin position="418"/>
        <end position="433"/>
    </location>
</feature>
<dbReference type="Pfam" id="PF19259">
    <property type="entry name" value="Ty3_capsid"/>
    <property type="match status" value="2"/>
</dbReference>
<dbReference type="SMART" id="SM00343">
    <property type="entry name" value="ZnF_C2HC"/>
    <property type="match status" value="1"/>
</dbReference>
<dbReference type="InterPro" id="IPR036875">
    <property type="entry name" value="Znf_CCHC_sf"/>
</dbReference>
<dbReference type="EMBL" id="BDGX01000030">
    <property type="protein sequence ID" value="GAV51513.1"/>
    <property type="molecule type" value="Genomic_DNA"/>
</dbReference>
<dbReference type="Gene3D" id="4.10.60.10">
    <property type="entry name" value="Zinc finger, CCHC-type"/>
    <property type="match status" value="1"/>
</dbReference>
<dbReference type="PROSITE" id="PS50158">
    <property type="entry name" value="ZF_CCHC"/>
    <property type="match status" value="1"/>
</dbReference>
<evidence type="ECO:0000256" key="2">
    <source>
        <dbReference type="SAM" id="MobiDB-lite"/>
    </source>
</evidence>
<dbReference type="OrthoDB" id="1738534at2759"/>
<keyword evidence="1" id="KW-0863">Zinc-finger</keyword>
<organism evidence="4 5">
    <name type="scientific">Zygosaccharomyces rouxii</name>
    <dbReference type="NCBI Taxonomy" id="4956"/>
    <lineage>
        <taxon>Eukaryota</taxon>
        <taxon>Fungi</taxon>
        <taxon>Dikarya</taxon>
        <taxon>Ascomycota</taxon>
        <taxon>Saccharomycotina</taxon>
        <taxon>Saccharomycetes</taxon>
        <taxon>Saccharomycetales</taxon>
        <taxon>Saccharomycetaceae</taxon>
        <taxon>Zygosaccharomyces</taxon>
    </lineage>
</organism>
<dbReference type="Proteomes" id="UP000187013">
    <property type="component" value="Unassembled WGS sequence"/>
</dbReference>
<accession>A0A1Q3A7B5</accession>
<proteinExistence type="predicted"/>
<dbReference type="SUPFAM" id="SSF57756">
    <property type="entry name" value="Retrovirus zinc finger-like domains"/>
    <property type="match status" value="1"/>
</dbReference>
<evidence type="ECO:0000313" key="4">
    <source>
        <dbReference type="EMBL" id="GAV51513.1"/>
    </source>
</evidence>
<evidence type="ECO:0000259" key="3">
    <source>
        <dbReference type="PROSITE" id="PS50158"/>
    </source>
</evidence>
<keyword evidence="1" id="KW-0479">Metal-binding</keyword>
<dbReference type="GO" id="GO:0003676">
    <property type="term" value="F:nucleic acid binding"/>
    <property type="evidence" value="ECO:0007669"/>
    <property type="project" value="InterPro"/>
</dbReference>